<feature type="signal peptide" evidence="2">
    <location>
        <begin position="1"/>
        <end position="18"/>
    </location>
</feature>
<dbReference type="AlphaFoldDB" id="A0A8B6FGX9"/>
<evidence type="ECO:0000256" key="1">
    <source>
        <dbReference type="SAM" id="Coils"/>
    </source>
</evidence>
<keyword evidence="4" id="KW-1185">Reference proteome</keyword>
<dbReference type="Proteomes" id="UP000596742">
    <property type="component" value="Unassembled WGS sequence"/>
</dbReference>
<keyword evidence="1" id="KW-0175">Coiled coil</keyword>
<reference evidence="3" key="1">
    <citation type="submission" date="2018-11" db="EMBL/GenBank/DDBJ databases">
        <authorList>
            <person name="Alioto T."/>
            <person name="Alioto T."/>
        </authorList>
    </citation>
    <scope>NUCLEOTIDE SEQUENCE</scope>
</reference>
<sequence length="728" mass="82341">MNIWLIYFFCFSVNLVTSEEKRLLLNDPDVLVNRLNRIENIVAIMNATVKQLFIENQQQMLTNQQQEKIIQQHQTSTLQQQAWITQHNASIQQQQATLQQQQALMQQQQNTIQQHQTINQQQQIINQQQEQTIKLLQSSFNTIPSIGTTYIRWGRKQCPNNNTELIYSGFAGGSHYTDPGAAAEYVYLPPDPNYVKKLVGENMVVNMVTLEEKRFLINDQDILIDRLNRVENIVAILNATVKQLSTENQQQGLTIQQQEKTIQQQQTSILEHQTSIQQQKTLTQQQQSLINQQQISIYQQQTSNQHQQTLIQQHEQTIKQLQGSFSSSQGYAGGGYYGVSGSASESVCLPPDPNYLKTRGTNSAQIYGGEFDNNFFSSYADGQDVPCALCRTTRATSVIMIPGKDRCYSGWKREYYGYLSSGGYQNAAASTYECIDINPEYVIGGAAQHYGKLFYDVVTVCGSLKCPPYINNYPLTCVVNLITTEDKRLLLNDPDVLINRLNRVENIVAVLNATVKQLSTENQQQALTNLNQEKIIQQQQTFIKQQNISMQQQQTLFQRQEHTIKQLQDSFRDFHSFAGGGYYDEAGSAAEYVCLPPDPNYVKTSGNDDGRMYGGEFNSNFFSSNAYDEDVPCALCRTNQATSVIMIPGKNTCYNGWKIEYYGYLASGHRGHPAASAYVCVDINPEYIMGGVSHQLGKLFYNVLTKCGSLKCPPYINNYPLTCVVCSK</sequence>
<feature type="coiled-coil region" evidence="1">
    <location>
        <begin position="91"/>
        <end position="118"/>
    </location>
</feature>
<evidence type="ECO:0000256" key="2">
    <source>
        <dbReference type="SAM" id="SignalP"/>
    </source>
</evidence>
<proteinExistence type="predicted"/>
<dbReference type="InterPro" id="IPR051077">
    <property type="entry name" value="Ca-dependent_lectin"/>
</dbReference>
<keyword evidence="2" id="KW-0732">Signal</keyword>
<dbReference type="PANTHER" id="PTHR24024:SF18">
    <property type="entry name" value="SHORT-CHAIN COLLAGEN C4-LIKE"/>
    <property type="match status" value="1"/>
</dbReference>
<organism evidence="3 4">
    <name type="scientific">Mytilus galloprovincialis</name>
    <name type="common">Mediterranean mussel</name>
    <dbReference type="NCBI Taxonomy" id="29158"/>
    <lineage>
        <taxon>Eukaryota</taxon>
        <taxon>Metazoa</taxon>
        <taxon>Spiralia</taxon>
        <taxon>Lophotrochozoa</taxon>
        <taxon>Mollusca</taxon>
        <taxon>Bivalvia</taxon>
        <taxon>Autobranchia</taxon>
        <taxon>Pteriomorphia</taxon>
        <taxon>Mytilida</taxon>
        <taxon>Mytiloidea</taxon>
        <taxon>Mytilidae</taxon>
        <taxon>Mytilinae</taxon>
        <taxon>Mytilus</taxon>
    </lineage>
</organism>
<dbReference type="PANTHER" id="PTHR24024">
    <property type="entry name" value="PULMONARY SURFACTANT-ASSOCIATED PROTEIN A"/>
    <property type="match status" value="1"/>
</dbReference>
<evidence type="ECO:0000313" key="3">
    <source>
        <dbReference type="EMBL" id="VDI47795.1"/>
    </source>
</evidence>
<dbReference type="EMBL" id="UYJE01006656">
    <property type="protein sequence ID" value="VDI47795.1"/>
    <property type="molecule type" value="Genomic_DNA"/>
</dbReference>
<gene>
    <name evidence="3" type="ORF">MGAL_10B081186</name>
</gene>
<dbReference type="GO" id="GO:0005615">
    <property type="term" value="C:extracellular space"/>
    <property type="evidence" value="ECO:0007669"/>
    <property type="project" value="TreeGrafter"/>
</dbReference>
<accession>A0A8B6FGX9</accession>
<dbReference type="OrthoDB" id="6086925at2759"/>
<name>A0A8B6FGX9_MYTGA</name>
<feature type="chain" id="PRO_5032438825" evidence="2">
    <location>
        <begin position="19"/>
        <end position="728"/>
    </location>
</feature>
<comment type="caution">
    <text evidence="3">The sequence shown here is derived from an EMBL/GenBank/DDBJ whole genome shotgun (WGS) entry which is preliminary data.</text>
</comment>
<evidence type="ECO:0000313" key="4">
    <source>
        <dbReference type="Proteomes" id="UP000596742"/>
    </source>
</evidence>
<protein>
    <submittedName>
        <fullName evidence="3">Uncharacterized protein</fullName>
    </submittedName>
</protein>